<dbReference type="PANTHER" id="PTHR47466:SF1">
    <property type="entry name" value="METALLOPROTEASE MEP1 (AFU_ORTHOLOGUE AFUA_1G07730)-RELATED"/>
    <property type="match status" value="1"/>
</dbReference>
<keyword evidence="8" id="KW-1015">Disulfide bond</keyword>
<dbReference type="RefSeq" id="WP_345040573.1">
    <property type="nucleotide sequence ID" value="NZ_BAABBA010000008.1"/>
</dbReference>
<keyword evidence="12" id="KW-1185">Reference proteome</keyword>
<dbReference type="Pfam" id="PF05572">
    <property type="entry name" value="Peptidase_M43"/>
    <property type="match status" value="1"/>
</dbReference>
<dbReference type="EMBL" id="BAABBA010000008">
    <property type="protein sequence ID" value="GAA4287652.1"/>
    <property type="molecule type" value="Genomic_DNA"/>
</dbReference>
<keyword evidence="3" id="KW-0479">Metal-binding</keyword>
<keyword evidence="4" id="KW-0732">Signal</keyword>
<evidence type="ECO:0000256" key="5">
    <source>
        <dbReference type="ARBA" id="ARBA00022801"/>
    </source>
</evidence>
<keyword evidence="5" id="KW-0378">Hydrolase</keyword>
<dbReference type="InterPro" id="IPR008754">
    <property type="entry name" value="Peptidase_M43"/>
</dbReference>
<feature type="domain" description="Peptidase M43 pregnancy-associated plasma-A" evidence="10">
    <location>
        <begin position="156"/>
        <end position="299"/>
    </location>
</feature>
<sequence>MSSTAPAHQQPPTRRSCGAMDVHRRLLTTSEAYSAARSELENLTIELESSMVLDSREVARIPVVVHVVSSSPEAEISDEQVRTQIDVLNQDFRATNPDVGDVPAAFRDLVADTRVEFSLATTDPAGQPTTGITRRMTTVRSFGTDDAVKFDDSGGANAWPAERYLNIWVCTLRDGLLGYAQFPGGAAATDGVVITHTGFGTTGTARAPFNLGRTATHEVGHWLNLFHIWGDDGTGCHGSDEVDDTPNQAGPNTGVPTFPKRSCANGPNGDLFMDYMDYTDDAAMVMFTTGQATRMAVCLDTFRRGLWAGTAAPGGVPEPAVEPPVPAPVPAPRGGATTAGTPTVVTSGERIDVFVVGADQALHHKWFDGQAWRPSQTGWESLGAPDGGGPAPEPVPQEIPAQEVAGRPAVTAPALQAHP</sequence>
<dbReference type="CDD" id="cd04275">
    <property type="entry name" value="ZnMc_pappalysin_like"/>
    <property type="match status" value="1"/>
</dbReference>
<proteinExistence type="inferred from homology"/>
<comment type="similarity">
    <text evidence="1">Belongs to the peptidase M43B family.</text>
</comment>
<accession>A0ABP8EUR5</accession>
<evidence type="ECO:0000313" key="12">
    <source>
        <dbReference type="Proteomes" id="UP001499841"/>
    </source>
</evidence>
<dbReference type="InterPro" id="IPR024079">
    <property type="entry name" value="MetalloPept_cat_dom_sf"/>
</dbReference>
<protein>
    <recommendedName>
        <fullName evidence="10">Peptidase M43 pregnancy-associated plasma-A domain-containing protein</fullName>
    </recommendedName>
</protein>
<evidence type="ECO:0000256" key="1">
    <source>
        <dbReference type="ARBA" id="ARBA00008721"/>
    </source>
</evidence>
<name>A0ABP8EUR5_9MICO</name>
<keyword evidence="2" id="KW-0645">Protease</keyword>
<dbReference type="Gene3D" id="3.40.390.10">
    <property type="entry name" value="Collagenase (Catalytic Domain)"/>
    <property type="match status" value="1"/>
</dbReference>
<feature type="region of interest" description="Disordered" evidence="9">
    <location>
        <begin position="374"/>
        <end position="419"/>
    </location>
</feature>
<keyword evidence="7" id="KW-0482">Metalloprotease</keyword>
<dbReference type="SUPFAM" id="SSF55486">
    <property type="entry name" value="Metalloproteases ('zincins'), catalytic domain"/>
    <property type="match status" value="1"/>
</dbReference>
<reference evidence="12" key="1">
    <citation type="journal article" date="2019" name="Int. J. Syst. Evol. Microbiol.">
        <title>The Global Catalogue of Microorganisms (GCM) 10K type strain sequencing project: providing services to taxonomists for standard genome sequencing and annotation.</title>
        <authorList>
            <consortium name="The Broad Institute Genomics Platform"/>
            <consortium name="The Broad Institute Genome Sequencing Center for Infectious Disease"/>
            <person name="Wu L."/>
            <person name="Ma J."/>
        </authorList>
    </citation>
    <scope>NUCLEOTIDE SEQUENCE [LARGE SCALE GENOMIC DNA]</scope>
    <source>
        <strain evidence="12">JCM 17459</strain>
    </source>
</reference>
<dbReference type="Proteomes" id="UP001499841">
    <property type="component" value="Unassembled WGS sequence"/>
</dbReference>
<dbReference type="SUPFAM" id="SSF89372">
    <property type="entry name" value="Fucose-specific lectin"/>
    <property type="match status" value="1"/>
</dbReference>
<evidence type="ECO:0000256" key="2">
    <source>
        <dbReference type="ARBA" id="ARBA00022670"/>
    </source>
</evidence>
<evidence type="ECO:0000313" key="11">
    <source>
        <dbReference type="EMBL" id="GAA4287652.1"/>
    </source>
</evidence>
<evidence type="ECO:0000256" key="7">
    <source>
        <dbReference type="ARBA" id="ARBA00023049"/>
    </source>
</evidence>
<keyword evidence="6" id="KW-0862">Zinc</keyword>
<evidence type="ECO:0000256" key="8">
    <source>
        <dbReference type="ARBA" id="ARBA00023157"/>
    </source>
</evidence>
<evidence type="ECO:0000259" key="10">
    <source>
        <dbReference type="Pfam" id="PF05572"/>
    </source>
</evidence>
<organism evidence="11 12">
    <name type="scientific">Georgenia daeguensis</name>
    <dbReference type="NCBI Taxonomy" id="908355"/>
    <lineage>
        <taxon>Bacteria</taxon>
        <taxon>Bacillati</taxon>
        <taxon>Actinomycetota</taxon>
        <taxon>Actinomycetes</taxon>
        <taxon>Micrococcales</taxon>
        <taxon>Bogoriellaceae</taxon>
        <taxon>Georgenia</taxon>
    </lineage>
</organism>
<gene>
    <name evidence="11" type="ORF">GCM10022262_20110</name>
</gene>
<dbReference type="PANTHER" id="PTHR47466">
    <property type="match status" value="1"/>
</dbReference>
<evidence type="ECO:0000256" key="3">
    <source>
        <dbReference type="ARBA" id="ARBA00022723"/>
    </source>
</evidence>
<evidence type="ECO:0000256" key="6">
    <source>
        <dbReference type="ARBA" id="ARBA00022833"/>
    </source>
</evidence>
<comment type="caution">
    <text evidence="11">The sequence shown here is derived from an EMBL/GenBank/DDBJ whole genome shotgun (WGS) entry which is preliminary data.</text>
</comment>
<evidence type="ECO:0000256" key="9">
    <source>
        <dbReference type="SAM" id="MobiDB-lite"/>
    </source>
</evidence>
<evidence type="ECO:0000256" key="4">
    <source>
        <dbReference type="ARBA" id="ARBA00022729"/>
    </source>
</evidence>